<proteinExistence type="predicted"/>
<keyword evidence="3" id="KW-0342">GTP-binding</keyword>
<evidence type="ECO:0000259" key="6">
    <source>
        <dbReference type="Pfam" id="PF17111"/>
    </source>
</evidence>
<dbReference type="PROSITE" id="PS51419">
    <property type="entry name" value="RAB"/>
    <property type="match status" value="1"/>
</dbReference>
<keyword evidence="4" id="KW-0175">Coiled coil</keyword>
<dbReference type="Proteomes" id="UP001337655">
    <property type="component" value="Unassembled WGS sequence"/>
</dbReference>
<dbReference type="EMBL" id="JAVRRT010000023">
    <property type="protein sequence ID" value="KAK5163776.1"/>
    <property type="molecule type" value="Genomic_DNA"/>
</dbReference>
<dbReference type="PROSITE" id="PS51420">
    <property type="entry name" value="RHO"/>
    <property type="match status" value="1"/>
</dbReference>
<feature type="chain" id="PRO_5044024159" description="Azaphilone pigments biosynthesis cluster protein L N-terminal domain-containing protein" evidence="5">
    <location>
        <begin position="24"/>
        <end position="753"/>
    </location>
</feature>
<keyword evidence="5" id="KW-0732">Signal</keyword>
<dbReference type="InterPro" id="IPR003578">
    <property type="entry name" value="Small_GTPase_Rho"/>
</dbReference>
<name>A0AAV9NVZ6_9PEZI</name>
<comment type="caution">
    <text evidence="7">The sequence shown here is derived from an EMBL/GenBank/DDBJ whole genome shotgun (WGS) entry which is preliminary data.</text>
</comment>
<organism evidence="7 8">
    <name type="scientific">Saxophila tyrrhenica</name>
    <dbReference type="NCBI Taxonomy" id="1690608"/>
    <lineage>
        <taxon>Eukaryota</taxon>
        <taxon>Fungi</taxon>
        <taxon>Dikarya</taxon>
        <taxon>Ascomycota</taxon>
        <taxon>Pezizomycotina</taxon>
        <taxon>Dothideomycetes</taxon>
        <taxon>Dothideomycetidae</taxon>
        <taxon>Mycosphaerellales</taxon>
        <taxon>Extremaceae</taxon>
        <taxon>Saxophila</taxon>
    </lineage>
</organism>
<dbReference type="Pfam" id="PF17111">
    <property type="entry name" value="PigL_N"/>
    <property type="match status" value="1"/>
</dbReference>
<keyword evidence="8" id="KW-1185">Reference proteome</keyword>
<feature type="domain" description="Azaphilone pigments biosynthesis cluster protein L N-terminal" evidence="6">
    <location>
        <begin position="3"/>
        <end position="176"/>
    </location>
</feature>
<dbReference type="GeneID" id="89931777"/>
<protein>
    <recommendedName>
        <fullName evidence="6">Azaphilone pigments biosynthesis cluster protein L N-terminal domain-containing protein</fullName>
    </recommendedName>
</protein>
<evidence type="ECO:0000256" key="5">
    <source>
        <dbReference type="SAM" id="SignalP"/>
    </source>
</evidence>
<dbReference type="SMART" id="SM00175">
    <property type="entry name" value="RAB"/>
    <property type="match status" value="1"/>
</dbReference>
<dbReference type="SMART" id="SM00174">
    <property type="entry name" value="RHO"/>
    <property type="match status" value="1"/>
</dbReference>
<dbReference type="InterPro" id="IPR027417">
    <property type="entry name" value="P-loop_NTPase"/>
</dbReference>
<dbReference type="PANTHER" id="PTHR24072">
    <property type="entry name" value="RHO FAMILY GTPASE"/>
    <property type="match status" value="1"/>
</dbReference>
<dbReference type="GO" id="GO:0005525">
    <property type="term" value="F:GTP binding"/>
    <property type="evidence" value="ECO:0007669"/>
    <property type="project" value="UniProtKB-KW"/>
</dbReference>
<sequence>MPDPLSIATGVLALLQVTGFVASELKKFHDGSSLANKTLSDLHRDLESLNRVLESMRNAFEHITAEQSGTTGHVGALWDNVARSIQDSKDVMRELQNLLIEINKDASFLDEHRKQLRLKRAEERITRFRLHIHSYRDGLQLSMQTIILVNQMSYSKSAEDKVLPSLSQLQDDVRRIAVGLNQRIVGLRGTPGTPQDDVQQQVAAMSNLRDCVRSAASTISSATTVMTARRLDDDAKSDLADYFPAEQSLAMQRWMESQTVCEYGEDSAVHYPPPQSVADVPVFEGDGDADSDDELQDEIVRLLYESGMAKLRAGDTSGAERSLRNCLNRLRQAGIGRPGSALGQQSETLRLVVTRLCDIFHSQQRWIECQDVLSQKLALIERLSGTKDLEYFRDSILLANVMKELDDTAAAQLHARRALKGCRKLQDTVGVDASLVLLIDLCEADGNENDRDAYATMLETLVVYESSPAHAGQMPEQHGASLADAPSSIGPTEAAAAAVSKLNLQSTAAEGRRGQFGDRSKTTGLHMVTQQRTQDQRQARTTAELVGPTAEPVPEAPVFTAKIVLIGDSGVGKTCLLKRFCQGVFLDEYTPTTFDNHVDNVELDGKYMHVALRDTAGAQGSYDDLRRASYRDAHVVLICFAINDPYSLMNVERKWYRETMELCPKTPTLLVGLQLDQPITTLDMVQKRLVAQKESVAVGRTIGARKYFECSAKTGEGVRDLFEYATRTAVAYGTKPSKKKEKGSLRRLFGSRG</sequence>
<dbReference type="PROSITE" id="PS51421">
    <property type="entry name" value="RAS"/>
    <property type="match status" value="1"/>
</dbReference>
<dbReference type="SMART" id="SM00173">
    <property type="entry name" value="RAS"/>
    <property type="match status" value="1"/>
</dbReference>
<dbReference type="Gene3D" id="3.40.50.300">
    <property type="entry name" value="P-loop containing nucleotide triphosphate hydrolases"/>
    <property type="match status" value="1"/>
</dbReference>
<evidence type="ECO:0000256" key="2">
    <source>
        <dbReference type="ARBA" id="ARBA00022741"/>
    </source>
</evidence>
<dbReference type="PRINTS" id="PR00449">
    <property type="entry name" value="RASTRNSFRMNG"/>
</dbReference>
<gene>
    <name evidence="7" type="ORF">LTR77_010450</name>
</gene>
<evidence type="ECO:0000256" key="4">
    <source>
        <dbReference type="SAM" id="Coils"/>
    </source>
</evidence>
<evidence type="ECO:0000256" key="3">
    <source>
        <dbReference type="ARBA" id="ARBA00023134"/>
    </source>
</evidence>
<reference evidence="7 8" key="1">
    <citation type="submission" date="2023-08" db="EMBL/GenBank/DDBJ databases">
        <title>Black Yeasts Isolated from many extreme environments.</title>
        <authorList>
            <person name="Coleine C."/>
            <person name="Stajich J.E."/>
            <person name="Selbmann L."/>
        </authorList>
    </citation>
    <scope>NUCLEOTIDE SEQUENCE [LARGE SCALE GENOMIC DNA]</scope>
    <source>
        <strain evidence="7 8">CCFEE 5935</strain>
    </source>
</reference>
<dbReference type="InterPro" id="IPR031348">
    <property type="entry name" value="PigL_N"/>
</dbReference>
<dbReference type="AlphaFoldDB" id="A0AAV9NVZ6"/>
<feature type="signal peptide" evidence="5">
    <location>
        <begin position="1"/>
        <end position="23"/>
    </location>
</feature>
<evidence type="ECO:0000256" key="1">
    <source>
        <dbReference type="ARBA" id="ARBA00022481"/>
    </source>
</evidence>
<dbReference type="GO" id="GO:0003924">
    <property type="term" value="F:GTPase activity"/>
    <property type="evidence" value="ECO:0007669"/>
    <property type="project" value="InterPro"/>
</dbReference>
<dbReference type="NCBIfam" id="TIGR00231">
    <property type="entry name" value="small_GTP"/>
    <property type="match status" value="1"/>
</dbReference>
<evidence type="ECO:0000313" key="8">
    <source>
        <dbReference type="Proteomes" id="UP001337655"/>
    </source>
</evidence>
<dbReference type="RefSeq" id="XP_064654178.1">
    <property type="nucleotide sequence ID" value="XM_064807669.1"/>
</dbReference>
<dbReference type="CDD" id="cd00157">
    <property type="entry name" value="Rho"/>
    <property type="match status" value="1"/>
</dbReference>
<dbReference type="InterPro" id="IPR005225">
    <property type="entry name" value="Small_GTP-bd"/>
</dbReference>
<evidence type="ECO:0000313" key="7">
    <source>
        <dbReference type="EMBL" id="KAK5163776.1"/>
    </source>
</evidence>
<accession>A0AAV9NVZ6</accession>
<keyword evidence="1" id="KW-0488">Methylation</keyword>
<dbReference type="SUPFAM" id="SSF52540">
    <property type="entry name" value="P-loop containing nucleoside triphosphate hydrolases"/>
    <property type="match status" value="1"/>
</dbReference>
<dbReference type="InterPro" id="IPR001806">
    <property type="entry name" value="Small_GTPase"/>
</dbReference>
<keyword evidence="2" id="KW-0547">Nucleotide-binding</keyword>
<dbReference type="Pfam" id="PF00071">
    <property type="entry name" value="Ras"/>
    <property type="match status" value="1"/>
</dbReference>
<feature type="coiled-coil region" evidence="4">
    <location>
        <begin position="39"/>
        <end position="105"/>
    </location>
</feature>
<dbReference type="GO" id="GO:0007264">
    <property type="term" value="P:small GTPase-mediated signal transduction"/>
    <property type="evidence" value="ECO:0007669"/>
    <property type="project" value="InterPro"/>
</dbReference>